<evidence type="ECO:0000256" key="6">
    <source>
        <dbReference type="ARBA" id="ARBA00023136"/>
    </source>
</evidence>
<gene>
    <name evidence="9" type="ORF">CURHAP_LOCUS19215</name>
    <name evidence="10" type="ORF">ORAREDHAP_LOCUS19027</name>
</gene>
<evidence type="ECO:0000256" key="2">
    <source>
        <dbReference type="ARBA" id="ARBA00022692"/>
    </source>
</evidence>
<organism evidence="9 11">
    <name type="scientific">Prunus armeniaca</name>
    <name type="common">Apricot</name>
    <name type="synonym">Armeniaca vulgaris</name>
    <dbReference type="NCBI Taxonomy" id="36596"/>
    <lineage>
        <taxon>Eukaryota</taxon>
        <taxon>Viridiplantae</taxon>
        <taxon>Streptophyta</taxon>
        <taxon>Embryophyta</taxon>
        <taxon>Tracheophyta</taxon>
        <taxon>Spermatophyta</taxon>
        <taxon>Magnoliopsida</taxon>
        <taxon>eudicotyledons</taxon>
        <taxon>Gunneridae</taxon>
        <taxon>Pentapetalae</taxon>
        <taxon>rosids</taxon>
        <taxon>fabids</taxon>
        <taxon>Rosales</taxon>
        <taxon>Rosaceae</taxon>
        <taxon>Amygdaloideae</taxon>
        <taxon>Amygdaleae</taxon>
        <taxon>Prunus</taxon>
    </lineage>
</organism>
<dbReference type="InterPro" id="IPR026961">
    <property type="entry name" value="PGG_dom"/>
</dbReference>
<feature type="repeat" description="ANK" evidence="7">
    <location>
        <begin position="69"/>
        <end position="90"/>
    </location>
</feature>
<dbReference type="Proteomes" id="UP000507222">
    <property type="component" value="Unassembled WGS sequence"/>
</dbReference>
<keyword evidence="5 7" id="KW-0040">ANK repeat</keyword>
<dbReference type="InterPro" id="IPR002110">
    <property type="entry name" value="Ankyrin_rpt"/>
</dbReference>
<dbReference type="PANTHER" id="PTHR24186">
    <property type="entry name" value="PROTEIN PHOSPHATASE 1 REGULATORY SUBUNIT"/>
    <property type="match status" value="1"/>
</dbReference>
<keyword evidence="4" id="KW-1133">Transmembrane helix</keyword>
<dbReference type="Gene3D" id="1.25.40.20">
    <property type="entry name" value="Ankyrin repeat-containing domain"/>
    <property type="match status" value="1"/>
</dbReference>
<dbReference type="Pfam" id="PF12796">
    <property type="entry name" value="Ank_2"/>
    <property type="match status" value="2"/>
</dbReference>
<feature type="repeat" description="ANK" evidence="7">
    <location>
        <begin position="110"/>
        <end position="131"/>
    </location>
</feature>
<reference evidence="12" key="1">
    <citation type="journal article" date="2020" name="Genome Biol.">
        <title>Gamete binning: chromosome-level and haplotype-resolved genome assembly enabled by high-throughput single-cell sequencing of gamete genomes.</title>
        <authorList>
            <person name="Campoy J.A."/>
            <person name="Sun H."/>
            <person name="Goel M."/>
            <person name="Jiao W.-B."/>
            <person name="Folz-Donahue K."/>
            <person name="Wang N."/>
            <person name="Rubio M."/>
            <person name="Liu C."/>
            <person name="Kukat C."/>
            <person name="Ruiz D."/>
            <person name="Huettel B."/>
            <person name="Schneeberger K."/>
        </authorList>
    </citation>
    <scope>NUCLEOTIDE SEQUENCE [LARGE SCALE GENOMIC DNA]</scope>
    <source>
        <strain evidence="12">cv. Rojo Pasion</strain>
    </source>
</reference>
<dbReference type="AlphaFoldDB" id="A0A6J5UAY3"/>
<evidence type="ECO:0000256" key="5">
    <source>
        <dbReference type="ARBA" id="ARBA00023043"/>
    </source>
</evidence>
<dbReference type="GO" id="GO:0005886">
    <property type="term" value="C:plasma membrane"/>
    <property type="evidence" value="ECO:0007669"/>
    <property type="project" value="TreeGrafter"/>
</dbReference>
<dbReference type="SUPFAM" id="SSF48403">
    <property type="entry name" value="Ankyrin repeat"/>
    <property type="match status" value="1"/>
</dbReference>
<feature type="domain" description="PGG" evidence="8">
    <location>
        <begin position="281"/>
        <end position="331"/>
    </location>
</feature>
<evidence type="ECO:0000256" key="7">
    <source>
        <dbReference type="PROSITE-ProRule" id="PRU00023"/>
    </source>
</evidence>
<keyword evidence="6" id="KW-0472">Membrane</keyword>
<name>A0A6J5UAY3_PRUAR</name>
<evidence type="ECO:0000256" key="3">
    <source>
        <dbReference type="ARBA" id="ARBA00022737"/>
    </source>
</evidence>
<dbReference type="Pfam" id="PF13962">
    <property type="entry name" value="PGG"/>
    <property type="match status" value="1"/>
</dbReference>
<dbReference type="PROSITE" id="PS50297">
    <property type="entry name" value="ANK_REP_REGION"/>
    <property type="match status" value="2"/>
</dbReference>
<protein>
    <recommendedName>
        <fullName evidence="8">PGG domain-containing protein</fullName>
    </recommendedName>
</protein>
<reference evidence="9 11" key="2">
    <citation type="submission" date="2020-05" db="EMBL/GenBank/DDBJ databases">
        <authorList>
            <person name="Campoy J."/>
            <person name="Schneeberger K."/>
            <person name="Spophaly S."/>
        </authorList>
    </citation>
    <scope>NUCLEOTIDE SEQUENCE [LARGE SCALE GENOMIC DNA]</scope>
    <source>
        <strain evidence="9">PruArmRojPasFocal</strain>
    </source>
</reference>
<dbReference type="SMART" id="SM00248">
    <property type="entry name" value="ANK"/>
    <property type="match status" value="5"/>
</dbReference>
<comment type="subcellular location">
    <subcellularLocation>
        <location evidence="1">Membrane</location>
        <topology evidence="1">Multi-pass membrane protein</topology>
    </subcellularLocation>
</comment>
<evidence type="ECO:0000313" key="11">
    <source>
        <dbReference type="Proteomes" id="UP000507222"/>
    </source>
</evidence>
<dbReference type="EMBL" id="CAEKKB010000003">
    <property type="protein sequence ID" value="CAB4303058.1"/>
    <property type="molecule type" value="Genomic_DNA"/>
</dbReference>
<keyword evidence="12" id="KW-1185">Reference proteome</keyword>
<dbReference type="PANTHER" id="PTHR24186:SF38">
    <property type="entry name" value="ANKYRIN REPEAT FAMILY PROTEIN"/>
    <property type="match status" value="1"/>
</dbReference>
<dbReference type="Proteomes" id="UP000507245">
    <property type="component" value="Unassembled WGS sequence"/>
</dbReference>
<evidence type="ECO:0000313" key="10">
    <source>
        <dbReference type="EMBL" id="CAB4303058.1"/>
    </source>
</evidence>
<evidence type="ECO:0000256" key="4">
    <source>
        <dbReference type="ARBA" id="ARBA00022989"/>
    </source>
</evidence>
<dbReference type="OrthoDB" id="20872at2759"/>
<dbReference type="EMBL" id="CAEKDK010000003">
    <property type="protein sequence ID" value="CAB4272544.1"/>
    <property type="molecule type" value="Genomic_DNA"/>
</dbReference>
<dbReference type="InterPro" id="IPR036770">
    <property type="entry name" value="Ankyrin_rpt-contain_sf"/>
</dbReference>
<evidence type="ECO:0000313" key="12">
    <source>
        <dbReference type="Proteomes" id="UP000507245"/>
    </source>
</evidence>
<evidence type="ECO:0000313" key="9">
    <source>
        <dbReference type="EMBL" id="CAB4272544.1"/>
    </source>
</evidence>
<accession>A0A6J5UAY3</accession>
<dbReference type="PROSITE" id="PS50088">
    <property type="entry name" value="ANK_REPEAT"/>
    <property type="match status" value="2"/>
</dbReference>
<evidence type="ECO:0000256" key="1">
    <source>
        <dbReference type="ARBA" id="ARBA00004141"/>
    </source>
</evidence>
<evidence type="ECO:0000259" key="8">
    <source>
        <dbReference type="Pfam" id="PF13962"/>
    </source>
</evidence>
<keyword evidence="2" id="KW-0812">Transmembrane</keyword>
<keyword evidence="3" id="KW-0677">Repeat</keyword>
<proteinExistence type="predicted"/>
<sequence>MKLVEQGMPRLYGHLEVVKLQLNEPGKLGLAKDGFDQTCILVAVSSGHIDIVSDLLSVCTDLALIVDKNGNSPLHHASSKGQREITRAVLWTLLKLNPRPAQKAQQYNHNGHTPLHLAAINYRVPVLEVFLLLAEPSFQVVTKSGETVFHLAVRYGRYNALVYLTTHVSNDIDFFDCRDLYGNTILHLAISETQHKIAEYLIKKRRVEINSRNNEGLPLRPYMPETTQFVKEHDLHLSNINKIGHPTSQQLYTNPSKRHLQELSETLYHKQRKHHKVYSTEAVQNARNTITLAAILIATVTFTAGISSPGGVYQEGSMKGKAIAGRTTAFKHHPLQEKTIDKTIGSCSQGHVGSCGIHGNSLCCSNMGLMLVHHMLRKSKWRKGRREMGGIELRP</sequence>